<evidence type="ECO:0000256" key="5">
    <source>
        <dbReference type="ARBA" id="ARBA00023274"/>
    </source>
</evidence>
<reference evidence="8 9" key="1">
    <citation type="submission" date="2018-08" db="EMBL/GenBank/DDBJ databases">
        <title>Bacillus chawlae sp. nov., Bacillus glennii sp. nov., and Bacillus saganii sp. nov. Isolated from the Vehicle Assembly Building at Kennedy Space Center where the Viking Spacecraft were Assembled.</title>
        <authorList>
            <person name="Seuylemezian A."/>
            <person name="Vaishampayan P."/>
        </authorList>
    </citation>
    <scope>NUCLEOTIDE SEQUENCE [LARGE SCALE GENOMIC DNA]</scope>
    <source>
        <strain evidence="8 9">V44-8</strain>
    </source>
</reference>
<dbReference type="RefSeq" id="WP_117320842.1">
    <property type="nucleotide sequence ID" value="NZ_QVTD01000003.1"/>
</dbReference>
<dbReference type="OrthoDB" id="9810484at2"/>
<dbReference type="PROSITE" id="PS00527">
    <property type="entry name" value="RIBOSOMAL_S14"/>
    <property type="match status" value="1"/>
</dbReference>
<organism evidence="8 9">
    <name type="scientific">Peribacillus glennii</name>
    <dbReference type="NCBI Taxonomy" id="2303991"/>
    <lineage>
        <taxon>Bacteria</taxon>
        <taxon>Bacillati</taxon>
        <taxon>Bacillota</taxon>
        <taxon>Bacilli</taxon>
        <taxon>Bacillales</taxon>
        <taxon>Bacillaceae</taxon>
        <taxon>Peribacillus</taxon>
    </lineage>
</organism>
<dbReference type="Gene3D" id="4.10.830.10">
    <property type="entry name" value="30s Ribosomal Protein S14, Chain N"/>
    <property type="match status" value="1"/>
</dbReference>
<dbReference type="InterPro" id="IPR043140">
    <property type="entry name" value="Ribosomal_uS14_sf"/>
</dbReference>
<sequence>MAKKSKKAKQLKREEIVQKYADLRRQLIAAGNYQALRKLPKDSAPNRLHNRCELTGRPRGYMRKFKMSRIAFRELALKGQIPGIRKASW</sequence>
<keyword evidence="9" id="KW-1185">Reference proteome</keyword>
<dbReference type="GO" id="GO:0015935">
    <property type="term" value="C:small ribosomal subunit"/>
    <property type="evidence" value="ECO:0007669"/>
    <property type="project" value="TreeGrafter"/>
</dbReference>
<proteinExistence type="inferred from homology"/>
<dbReference type="GO" id="GO:0005737">
    <property type="term" value="C:cytoplasm"/>
    <property type="evidence" value="ECO:0007669"/>
    <property type="project" value="UniProtKB-ARBA"/>
</dbReference>
<keyword evidence="5 7" id="KW-0687">Ribonucleoprotein</keyword>
<evidence type="ECO:0000256" key="7">
    <source>
        <dbReference type="HAMAP-Rule" id="MF_00537"/>
    </source>
</evidence>
<dbReference type="GO" id="GO:0003735">
    <property type="term" value="F:structural constituent of ribosome"/>
    <property type="evidence" value="ECO:0007669"/>
    <property type="project" value="InterPro"/>
</dbReference>
<keyword evidence="2 7" id="KW-0699">rRNA-binding</keyword>
<dbReference type="GO" id="GO:0019843">
    <property type="term" value="F:rRNA binding"/>
    <property type="evidence" value="ECO:0007669"/>
    <property type="project" value="UniProtKB-UniRule"/>
</dbReference>
<dbReference type="InterPro" id="IPR001209">
    <property type="entry name" value="Ribosomal_uS14"/>
</dbReference>
<protein>
    <recommendedName>
        <fullName evidence="6 7">Small ribosomal subunit protein uS14</fullName>
    </recommendedName>
</protein>
<dbReference type="AlphaFoldDB" id="A0A372LEJ9"/>
<comment type="function">
    <text evidence="7">Binds 16S rRNA, required for the assembly of 30S particles and may also be responsible for determining the conformation of the 16S rRNA at the A site.</text>
</comment>
<dbReference type="HAMAP" id="MF_00537">
    <property type="entry name" value="Ribosomal_uS14_1"/>
    <property type="match status" value="1"/>
</dbReference>
<evidence type="ECO:0000256" key="3">
    <source>
        <dbReference type="ARBA" id="ARBA00022884"/>
    </source>
</evidence>
<dbReference type="GO" id="GO:0006412">
    <property type="term" value="P:translation"/>
    <property type="evidence" value="ECO:0007669"/>
    <property type="project" value="UniProtKB-UniRule"/>
</dbReference>
<dbReference type="SUPFAM" id="SSF57716">
    <property type="entry name" value="Glucocorticoid receptor-like (DNA-binding domain)"/>
    <property type="match status" value="1"/>
</dbReference>
<keyword evidence="3 7" id="KW-0694">RNA-binding</keyword>
<comment type="subunit">
    <text evidence="7">Part of the 30S ribosomal subunit. Contacts proteins S3 and S10.</text>
</comment>
<dbReference type="InterPro" id="IPR018271">
    <property type="entry name" value="Ribosomal_uS14_CS"/>
</dbReference>
<dbReference type="InterPro" id="IPR023036">
    <property type="entry name" value="Ribosomal_uS14_bac/plastid"/>
</dbReference>
<comment type="similarity">
    <text evidence="1 7">Belongs to the universal ribosomal protein uS14 family.</text>
</comment>
<evidence type="ECO:0000313" key="8">
    <source>
        <dbReference type="EMBL" id="RFU64667.1"/>
    </source>
</evidence>
<evidence type="ECO:0000313" key="9">
    <source>
        <dbReference type="Proteomes" id="UP000262939"/>
    </source>
</evidence>
<name>A0A372LEJ9_9BACI</name>
<dbReference type="Proteomes" id="UP000262939">
    <property type="component" value="Unassembled WGS sequence"/>
</dbReference>
<keyword evidence="4 7" id="KW-0689">Ribosomal protein</keyword>
<comment type="caution">
    <text evidence="8">The sequence shown here is derived from an EMBL/GenBank/DDBJ whole genome shotgun (WGS) entry which is preliminary data.</text>
</comment>
<evidence type="ECO:0000256" key="2">
    <source>
        <dbReference type="ARBA" id="ARBA00022730"/>
    </source>
</evidence>
<evidence type="ECO:0000256" key="4">
    <source>
        <dbReference type="ARBA" id="ARBA00022980"/>
    </source>
</evidence>
<dbReference type="Pfam" id="PF00253">
    <property type="entry name" value="Ribosomal_S14"/>
    <property type="match status" value="1"/>
</dbReference>
<dbReference type="PANTHER" id="PTHR19836">
    <property type="entry name" value="30S RIBOSOMAL PROTEIN S14"/>
    <property type="match status" value="1"/>
</dbReference>
<dbReference type="NCBIfam" id="NF006477">
    <property type="entry name" value="PRK08881.1"/>
    <property type="match status" value="1"/>
</dbReference>
<dbReference type="EMBL" id="QVTD01000003">
    <property type="protein sequence ID" value="RFU64667.1"/>
    <property type="molecule type" value="Genomic_DNA"/>
</dbReference>
<dbReference type="PANTHER" id="PTHR19836:SF19">
    <property type="entry name" value="SMALL RIBOSOMAL SUBUNIT PROTEIN US14M"/>
    <property type="match status" value="1"/>
</dbReference>
<gene>
    <name evidence="7" type="primary">rpsN</name>
    <name evidence="8" type="ORF">D0466_01695</name>
</gene>
<evidence type="ECO:0000256" key="1">
    <source>
        <dbReference type="ARBA" id="ARBA00009083"/>
    </source>
</evidence>
<accession>A0A372LEJ9</accession>
<evidence type="ECO:0000256" key="6">
    <source>
        <dbReference type="ARBA" id="ARBA00035167"/>
    </source>
</evidence>